<gene>
    <name evidence="7" type="ORF">PMEA_00035218</name>
</gene>
<sequence>MWNYVSSSILFLLRAVSNCFPSALTHQILRILPYLFLGCVCYGFDAIFSKIQGEYAPYIGAVADNAAHGIIAFFSWCIVCEIHTRKHLIDGVLCGIIACAIDLDHFIAAKSFKLKDALQLKNRPFLHTTTVVFIVVPMLQVWLAQNNCFLRSLPYLFTVGVSSHHLRDGNRCGLWFWPLGSTPPLPYWIYICCIVALPFIVKETKANIDKLVVIPLAENNVVLLDV</sequence>
<organism evidence="7 8">
    <name type="scientific">Pocillopora meandrina</name>
    <dbReference type="NCBI Taxonomy" id="46732"/>
    <lineage>
        <taxon>Eukaryota</taxon>
        <taxon>Metazoa</taxon>
        <taxon>Cnidaria</taxon>
        <taxon>Anthozoa</taxon>
        <taxon>Hexacorallia</taxon>
        <taxon>Scleractinia</taxon>
        <taxon>Astrocoeniina</taxon>
        <taxon>Pocilloporidae</taxon>
        <taxon>Pocillopora</taxon>
    </lineage>
</organism>
<keyword evidence="8" id="KW-1185">Reference proteome</keyword>
<evidence type="ECO:0000256" key="5">
    <source>
        <dbReference type="ARBA" id="ARBA00023136"/>
    </source>
</evidence>
<evidence type="ECO:0000256" key="6">
    <source>
        <dbReference type="SAM" id="Phobius"/>
    </source>
</evidence>
<keyword evidence="3 6" id="KW-0812">Transmembrane</keyword>
<dbReference type="GO" id="GO:0016020">
    <property type="term" value="C:membrane"/>
    <property type="evidence" value="ECO:0007669"/>
    <property type="project" value="UniProtKB-SubCell"/>
</dbReference>
<evidence type="ECO:0000313" key="8">
    <source>
        <dbReference type="Proteomes" id="UP001159428"/>
    </source>
</evidence>
<dbReference type="PANTHER" id="PTHR13628:SF1">
    <property type="entry name" value="TRANSMEMBRANE PROTEIN 267"/>
    <property type="match status" value="1"/>
</dbReference>
<dbReference type="InterPro" id="IPR026572">
    <property type="entry name" value="TMEM267"/>
</dbReference>
<accession>A0AAU9WA71</accession>
<reference evidence="7 8" key="1">
    <citation type="submission" date="2022-05" db="EMBL/GenBank/DDBJ databases">
        <authorList>
            <consortium name="Genoscope - CEA"/>
            <person name="William W."/>
        </authorList>
    </citation>
    <scope>NUCLEOTIDE SEQUENCE [LARGE SCALE GENOMIC DNA]</scope>
</reference>
<dbReference type="EMBL" id="CALNXJ010000009">
    <property type="protein sequence ID" value="CAH3103654.1"/>
    <property type="molecule type" value="Genomic_DNA"/>
</dbReference>
<keyword evidence="5 6" id="KW-0472">Membrane</keyword>
<dbReference type="PANTHER" id="PTHR13628">
    <property type="entry name" value="TRANSMEMBRANE PROTEIN 267"/>
    <property type="match status" value="1"/>
</dbReference>
<feature type="transmembrane region" description="Helical" evidence="6">
    <location>
        <begin position="124"/>
        <end position="143"/>
    </location>
</feature>
<feature type="transmembrane region" description="Helical" evidence="6">
    <location>
        <begin position="185"/>
        <end position="201"/>
    </location>
</feature>
<dbReference type="AlphaFoldDB" id="A0AAU9WA71"/>
<comment type="caution">
    <text evidence="7">The sequence shown here is derived from an EMBL/GenBank/DDBJ whole genome shotgun (WGS) entry which is preliminary data.</text>
</comment>
<evidence type="ECO:0000256" key="4">
    <source>
        <dbReference type="ARBA" id="ARBA00022989"/>
    </source>
</evidence>
<feature type="transmembrane region" description="Helical" evidence="6">
    <location>
        <begin position="55"/>
        <end position="76"/>
    </location>
</feature>
<evidence type="ECO:0000256" key="2">
    <source>
        <dbReference type="ARBA" id="ARBA00013977"/>
    </source>
</evidence>
<name>A0AAU9WA71_9CNID</name>
<feature type="transmembrane region" description="Helical" evidence="6">
    <location>
        <begin position="31"/>
        <end position="48"/>
    </location>
</feature>
<protein>
    <recommendedName>
        <fullName evidence="2">Transmembrane protein 267</fullName>
    </recommendedName>
</protein>
<evidence type="ECO:0000256" key="1">
    <source>
        <dbReference type="ARBA" id="ARBA00004141"/>
    </source>
</evidence>
<keyword evidence="4 6" id="KW-1133">Transmembrane helix</keyword>
<proteinExistence type="predicted"/>
<evidence type="ECO:0000313" key="7">
    <source>
        <dbReference type="EMBL" id="CAH3103654.1"/>
    </source>
</evidence>
<evidence type="ECO:0000256" key="3">
    <source>
        <dbReference type="ARBA" id="ARBA00022692"/>
    </source>
</evidence>
<dbReference type="Proteomes" id="UP001159428">
    <property type="component" value="Unassembled WGS sequence"/>
</dbReference>
<comment type="subcellular location">
    <subcellularLocation>
        <location evidence="1">Membrane</location>
        <topology evidence="1">Multi-pass membrane protein</topology>
    </subcellularLocation>
</comment>